<name>A0A3B0Y2A8_9ZZZZ</name>
<protein>
    <recommendedName>
        <fullName evidence="1">HTH-type transcriptional regulator MerD</fullName>
    </recommendedName>
    <alternativeName>
        <fullName evidence="6">Mercuric resistance protein MerD</fullName>
    </alternativeName>
</protein>
<evidence type="ECO:0000256" key="5">
    <source>
        <dbReference type="ARBA" id="ARBA00023163"/>
    </source>
</evidence>
<dbReference type="PANTHER" id="PTHR30204">
    <property type="entry name" value="REDOX-CYCLING DRUG-SENSING TRANSCRIPTIONAL ACTIVATOR SOXR"/>
    <property type="match status" value="1"/>
</dbReference>
<evidence type="ECO:0000256" key="3">
    <source>
        <dbReference type="ARBA" id="ARBA00023015"/>
    </source>
</evidence>
<dbReference type="GO" id="GO:0003677">
    <property type="term" value="F:DNA binding"/>
    <property type="evidence" value="ECO:0007669"/>
    <property type="project" value="UniProtKB-KW"/>
</dbReference>
<dbReference type="PRINTS" id="PR00040">
    <property type="entry name" value="HTHMERR"/>
</dbReference>
<proteinExistence type="predicted"/>
<evidence type="ECO:0000256" key="4">
    <source>
        <dbReference type="ARBA" id="ARBA00023125"/>
    </source>
</evidence>
<keyword evidence="3" id="KW-0805">Transcription regulation</keyword>
<dbReference type="InterPro" id="IPR009061">
    <property type="entry name" value="DNA-bd_dom_put_sf"/>
</dbReference>
<dbReference type="PROSITE" id="PS00552">
    <property type="entry name" value="HTH_MERR_1"/>
    <property type="match status" value="1"/>
</dbReference>
<dbReference type="InterPro" id="IPR000551">
    <property type="entry name" value="MerR-type_HTH_dom"/>
</dbReference>
<evidence type="ECO:0000256" key="1">
    <source>
        <dbReference type="ARBA" id="ARBA00019396"/>
    </source>
</evidence>
<dbReference type="SUPFAM" id="SSF46955">
    <property type="entry name" value="Putative DNA-binding domain"/>
    <property type="match status" value="1"/>
</dbReference>
<dbReference type="Gene3D" id="1.10.1660.10">
    <property type="match status" value="1"/>
</dbReference>
<keyword evidence="2" id="KW-0678">Repressor</keyword>
<dbReference type="GO" id="GO:0046689">
    <property type="term" value="P:response to mercury ion"/>
    <property type="evidence" value="ECO:0007669"/>
    <property type="project" value="InterPro"/>
</dbReference>
<evidence type="ECO:0000259" key="7">
    <source>
        <dbReference type="PROSITE" id="PS50937"/>
    </source>
</evidence>
<dbReference type="NCBIfam" id="TIGR02054">
    <property type="entry name" value="MerD"/>
    <property type="match status" value="1"/>
</dbReference>
<keyword evidence="4" id="KW-0238">DNA-binding</keyword>
<organism evidence="8">
    <name type="scientific">hydrothermal vent metagenome</name>
    <dbReference type="NCBI Taxonomy" id="652676"/>
    <lineage>
        <taxon>unclassified sequences</taxon>
        <taxon>metagenomes</taxon>
        <taxon>ecological metagenomes</taxon>
    </lineage>
</organism>
<accession>A0A3B0Y2A8</accession>
<sequence length="111" mass="12822">MNSYTISRLARDAGVSTHVVRDYEMRGLLSPCQYTDSGYRLYDETVLQRLRFILMGKEASLTLGELECLCKAMDKSDTERFQRSVVKIRERLAQKIGLQRKFSRQLSALLP</sequence>
<reference evidence="8" key="1">
    <citation type="submission" date="2018-06" db="EMBL/GenBank/DDBJ databases">
        <authorList>
            <person name="Zhirakovskaya E."/>
        </authorList>
    </citation>
    <scope>NUCLEOTIDE SEQUENCE</scope>
</reference>
<dbReference type="GO" id="GO:0045892">
    <property type="term" value="P:negative regulation of DNA-templated transcription"/>
    <property type="evidence" value="ECO:0007669"/>
    <property type="project" value="InterPro"/>
</dbReference>
<gene>
    <name evidence="8" type="ORF">MNBD_GAMMA14-2314</name>
</gene>
<evidence type="ECO:0000256" key="6">
    <source>
        <dbReference type="ARBA" id="ARBA00032882"/>
    </source>
</evidence>
<dbReference type="PANTHER" id="PTHR30204:SF69">
    <property type="entry name" value="MERR-FAMILY TRANSCRIPTIONAL REGULATOR"/>
    <property type="match status" value="1"/>
</dbReference>
<evidence type="ECO:0000256" key="2">
    <source>
        <dbReference type="ARBA" id="ARBA00022491"/>
    </source>
</evidence>
<feature type="domain" description="HTH merR-type" evidence="7">
    <location>
        <begin position="3"/>
        <end position="72"/>
    </location>
</feature>
<dbReference type="AlphaFoldDB" id="A0A3B0Y2A8"/>
<dbReference type="InterPro" id="IPR047057">
    <property type="entry name" value="MerR_fam"/>
</dbReference>
<dbReference type="InterPro" id="IPR011797">
    <property type="entry name" value="MerD"/>
</dbReference>
<evidence type="ECO:0000313" key="8">
    <source>
        <dbReference type="EMBL" id="VAW74788.1"/>
    </source>
</evidence>
<dbReference type="EMBL" id="UOFM01000107">
    <property type="protein sequence ID" value="VAW74788.1"/>
    <property type="molecule type" value="Genomic_DNA"/>
</dbReference>
<dbReference type="GO" id="GO:0003700">
    <property type="term" value="F:DNA-binding transcription factor activity"/>
    <property type="evidence" value="ECO:0007669"/>
    <property type="project" value="InterPro"/>
</dbReference>
<dbReference type="SMART" id="SM00422">
    <property type="entry name" value="HTH_MERR"/>
    <property type="match status" value="1"/>
</dbReference>
<dbReference type="Pfam" id="PF13411">
    <property type="entry name" value="MerR_1"/>
    <property type="match status" value="1"/>
</dbReference>
<keyword evidence="5" id="KW-0804">Transcription</keyword>
<dbReference type="PROSITE" id="PS50937">
    <property type="entry name" value="HTH_MERR_2"/>
    <property type="match status" value="1"/>
</dbReference>